<evidence type="ECO:0000313" key="2">
    <source>
        <dbReference type="EMBL" id="SHI25200.1"/>
    </source>
</evidence>
<sequence length="72" mass="7948">MVDHAAMYKTLMGGMLDALEDIEQQNYGFAKLTLVKTLQVAEDICSLGAGEELPAVRLLTPLDPKSTGRRRR</sequence>
<accession>A0A1M5ZLU2</accession>
<organism evidence="2 3">
    <name type="scientific">Sporobacter termitidis DSM 10068</name>
    <dbReference type="NCBI Taxonomy" id="1123282"/>
    <lineage>
        <taxon>Bacteria</taxon>
        <taxon>Bacillati</taxon>
        <taxon>Bacillota</taxon>
        <taxon>Clostridia</taxon>
        <taxon>Eubacteriales</taxon>
        <taxon>Oscillospiraceae</taxon>
        <taxon>Sporobacter</taxon>
    </lineage>
</organism>
<gene>
    <name evidence="1" type="ORF">SAMN02745823_01923</name>
    <name evidence="2" type="ORF">SAMN02745823_03907</name>
</gene>
<dbReference type="OrthoDB" id="2088142at2"/>
<proteinExistence type="predicted"/>
<dbReference type="EMBL" id="FQXV01000006">
    <property type="protein sequence ID" value="SHI01695.1"/>
    <property type="molecule type" value="Genomic_DNA"/>
</dbReference>
<dbReference type="Proteomes" id="UP000183995">
    <property type="component" value="Unassembled WGS sequence"/>
</dbReference>
<dbReference type="EMBL" id="FQXV01000037">
    <property type="protein sequence ID" value="SHI25200.1"/>
    <property type="molecule type" value="Genomic_DNA"/>
</dbReference>
<dbReference type="RefSeq" id="WP_073078206.1">
    <property type="nucleotide sequence ID" value="NZ_FQXV01000006.1"/>
</dbReference>
<evidence type="ECO:0000313" key="3">
    <source>
        <dbReference type="Proteomes" id="UP000183995"/>
    </source>
</evidence>
<dbReference type="AlphaFoldDB" id="A0A1M5ZLU2"/>
<reference evidence="2 3" key="1">
    <citation type="submission" date="2016-11" db="EMBL/GenBank/DDBJ databases">
        <authorList>
            <person name="Jaros S."/>
            <person name="Januszkiewicz K."/>
            <person name="Wedrychowicz H."/>
        </authorList>
    </citation>
    <scope>NUCLEOTIDE SEQUENCE [LARGE SCALE GENOMIC DNA]</scope>
    <source>
        <strain evidence="2 3">DSM 10068</strain>
    </source>
</reference>
<keyword evidence="3" id="KW-1185">Reference proteome</keyword>
<protein>
    <submittedName>
        <fullName evidence="2">Uncharacterized protein</fullName>
    </submittedName>
</protein>
<name>A0A1M5ZLU2_9FIRM</name>
<evidence type="ECO:0000313" key="1">
    <source>
        <dbReference type="EMBL" id="SHI01695.1"/>
    </source>
</evidence>